<evidence type="ECO:0000313" key="8">
    <source>
        <dbReference type="Proteomes" id="UP000183104"/>
    </source>
</evidence>
<evidence type="ECO:0000256" key="2">
    <source>
        <dbReference type="ARBA" id="ARBA00022475"/>
    </source>
</evidence>
<keyword evidence="2" id="KW-1003">Cell membrane</keyword>
<protein>
    <submittedName>
        <fullName evidence="7">tRNA-processing RNAse BN</fullName>
    </submittedName>
</protein>
<keyword evidence="3 6" id="KW-0812">Transmembrane</keyword>
<feature type="transmembrane region" description="Helical" evidence="6">
    <location>
        <begin position="186"/>
        <end position="219"/>
    </location>
</feature>
<dbReference type="AlphaFoldDB" id="A0A1G5GEC7"/>
<dbReference type="SUPFAM" id="SSF46785">
    <property type="entry name" value="Winged helix' DNA-binding domain"/>
    <property type="match status" value="1"/>
</dbReference>
<dbReference type="Proteomes" id="UP000183104">
    <property type="component" value="Unassembled WGS sequence"/>
</dbReference>
<dbReference type="NCBIfam" id="TIGR00765">
    <property type="entry name" value="yihY_not_rbn"/>
    <property type="match status" value="1"/>
</dbReference>
<proteinExistence type="predicted"/>
<dbReference type="Gene3D" id="1.10.10.10">
    <property type="entry name" value="Winged helix-like DNA-binding domain superfamily/Winged helix DNA-binding domain"/>
    <property type="match status" value="1"/>
</dbReference>
<evidence type="ECO:0000256" key="1">
    <source>
        <dbReference type="ARBA" id="ARBA00004651"/>
    </source>
</evidence>
<evidence type="ECO:0000256" key="5">
    <source>
        <dbReference type="ARBA" id="ARBA00023136"/>
    </source>
</evidence>
<keyword evidence="4 6" id="KW-1133">Transmembrane helix</keyword>
<dbReference type="Pfam" id="PF03631">
    <property type="entry name" value="Virul_fac_BrkB"/>
    <property type="match status" value="1"/>
</dbReference>
<feature type="transmembrane region" description="Helical" evidence="6">
    <location>
        <begin position="109"/>
        <end position="128"/>
    </location>
</feature>
<dbReference type="GO" id="GO:0005886">
    <property type="term" value="C:plasma membrane"/>
    <property type="evidence" value="ECO:0007669"/>
    <property type="project" value="UniProtKB-SubCell"/>
</dbReference>
<evidence type="ECO:0000256" key="6">
    <source>
        <dbReference type="SAM" id="Phobius"/>
    </source>
</evidence>
<feature type="transmembrane region" description="Helical" evidence="6">
    <location>
        <begin position="231"/>
        <end position="253"/>
    </location>
</feature>
<dbReference type="InterPro" id="IPR036388">
    <property type="entry name" value="WH-like_DNA-bd_sf"/>
</dbReference>
<dbReference type="PANTHER" id="PTHR30213">
    <property type="entry name" value="INNER MEMBRANE PROTEIN YHJD"/>
    <property type="match status" value="1"/>
</dbReference>
<dbReference type="OrthoDB" id="9808671at2"/>
<keyword evidence="8" id="KW-1185">Reference proteome</keyword>
<dbReference type="InterPro" id="IPR017039">
    <property type="entry name" value="Virul_fac_BrkB"/>
</dbReference>
<evidence type="ECO:0000256" key="3">
    <source>
        <dbReference type="ARBA" id="ARBA00022692"/>
    </source>
</evidence>
<evidence type="ECO:0000313" key="7">
    <source>
        <dbReference type="EMBL" id="SCY49926.1"/>
    </source>
</evidence>
<organism evidence="7 8">
    <name type="scientific">Thiohalorhabdus denitrificans</name>
    <dbReference type="NCBI Taxonomy" id="381306"/>
    <lineage>
        <taxon>Bacteria</taxon>
        <taxon>Pseudomonadati</taxon>
        <taxon>Pseudomonadota</taxon>
        <taxon>Gammaproteobacteria</taxon>
        <taxon>Thiohalorhabdales</taxon>
        <taxon>Thiohalorhabdaceae</taxon>
        <taxon>Thiohalorhabdus</taxon>
    </lineage>
</organism>
<comment type="subcellular location">
    <subcellularLocation>
        <location evidence="1">Cell membrane</location>
        <topology evidence="1">Multi-pass membrane protein</topology>
    </subcellularLocation>
</comment>
<dbReference type="STRING" id="381306.AN478_05345"/>
<dbReference type="RefSeq" id="WP_054965590.1">
    <property type="nucleotide sequence ID" value="NZ_FMUN01000006.1"/>
</dbReference>
<reference evidence="8" key="1">
    <citation type="submission" date="2016-10" db="EMBL/GenBank/DDBJ databases">
        <authorList>
            <person name="Varghese N."/>
        </authorList>
    </citation>
    <scope>NUCLEOTIDE SEQUENCE [LARGE SCALE GENOMIC DNA]</scope>
    <source>
        <strain evidence="8">HL 19</strain>
    </source>
</reference>
<feature type="transmembrane region" description="Helical" evidence="6">
    <location>
        <begin position="154"/>
        <end position="180"/>
    </location>
</feature>
<name>A0A1G5GEC7_9GAMM</name>
<sequence>MGHPFQSLVRFAWESDPGESRLRRAAVRILRVLHVLGRELAWEGRIPDQATSLVYTTLLALIPLLAVGFSMLKGFGLHEQLFPLLAGAFDPLGEAGDRMARRLQGFVEGVNTGVLGAAGVVFLLYTAISLAQKVEGALNDFWAVRRLRGLGQRIVGYLAIITVGPLLVVGALALTASLFASERVQAVLALGPLGTIVAAALALLPYALVILAFAFVYYIIPHTRVQVRAALVGGLVAGILWETVGWIFGAVAVGSTRYAAVYSGLAILVVFMIWVYQSWLILLLGARLAFYVQHPESLRRYGGRARVSARLAERLALLLMASIVRDYLAGAQAPWTADRLAHWLEVPVEVVERVVEDLQQAGLLLPTRGEPPGLVPGRSPERVPLEEFLGAVRAAGGYEVVPPYYLPEDPRVERYLGACEQACGESLAGATLVDLAGPAGPS</sequence>
<gene>
    <name evidence="7" type="ORF">SAMN05661077_2311</name>
</gene>
<dbReference type="InterPro" id="IPR036390">
    <property type="entry name" value="WH_DNA-bd_sf"/>
</dbReference>
<keyword evidence="5 6" id="KW-0472">Membrane</keyword>
<dbReference type="PANTHER" id="PTHR30213:SF0">
    <property type="entry name" value="UPF0761 MEMBRANE PROTEIN YIHY"/>
    <property type="match status" value="1"/>
</dbReference>
<feature type="transmembrane region" description="Helical" evidence="6">
    <location>
        <begin position="265"/>
        <end position="290"/>
    </location>
</feature>
<accession>A0A1G5GEC7</accession>
<evidence type="ECO:0000256" key="4">
    <source>
        <dbReference type="ARBA" id="ARBA00022989"/>
    </source>
</evidence>
<feature type="transmembrane region" description="Helical" evidence="6">
    <location>
        <begin position="53"/>
        <end position="72"/>
    </location>
</feature>
<dbReference type="EMBL" id="FMUN01000006">
    <property type="protein sequence ID" value="SCY49926.1"/>
    <property type="molecule type" value="Genomic_DNA"/>
</dbReference>